<accession>A0A3N4I531</accession>
<dbReference type="Proteomes" id="UP000275078">
    <property type="component" value="Unassembled WGS sequence"/>
</dbReference>
<reference evidence="2 3" key="1">
    <citation type="journal article" date="2018" name="Nat. Ecol. Evol.">
        <title>Pezizomycetes genomes reveal the molecular basis of ectomycorrhizal truffle lifestyle.</title>
        <authorList>
            <person name="Murat C."/>
            <person name="Payen T."/>
            <person name="Noel B."/>
            <person name="Kuo A."/>
            <person name="Morin E."/>
            <person name="Chen J."/>
            <person name="Kohler A."/>
            <person name="Krizsan K."/>
            <person name="Balestrini R."/>
            <person name="Da Silva C."/>
            <person name="Montanini B."/>
            <person name="Hainaut M."/>
            <person name="Levati E."/>
            <person name="Barry K.W."/>
            <person name="Belfiori B."/>
            <person name="Cichocki N."/>
            <person name="Clum A."/>
            <person name="Dockter R.B."/>
            <person name="Fauchery L."/>
            <person name="Guy J."/>
            <person name="Iotti M."/>
            <person name="Le Tacon F."/>
            <person name="Lindquist E.A."/>
            <person name="Lipzen A."/>
            <person name="Malagnac F."/>
            <person name="Mello A."/>
            <person name="Molinier V."/>
            <person name="Miyauchi S."/>
            <person name="Poulain J."/>
            <person name="Riccioni C."/>
            <person name="Rubini A."/>
            <person name="Sitrit Y."/>
            <person name="Splivallo R."/>
            <person name="Traeger S."/>
            <person name="Wang M."/>
            <person name="Zifcakova L."/>
            <person name="Wipf D."/>
            <person name="Zambonelli A."/>
            <person name="Paolocci F."/>
            <person name="Nowrousian M."/>
            <person name="Ottonello S."/>
            <person name="Baldrian P."/>
            <person name="Spatafora J.W."/>
            <person name="Henrissat B."/>
            <person name="Nagy L.G."/>
            <person name="Aury J.M."/>
            <person name="Wincker P."/>
            <person name="Grigoriev I.V."/>
            <person name="Bonfante P."/>
            <person name="Martin F.M."/>
        </authorList>
    </citation>
    <scope>NUCLEOTIDE SEQUENCE [LARGE SCALE GENOMIC DNA]</scope>
    <source>
        <strain evidence="2 3">RN42</strain>
    </source>
</reference>
<dbReference type="EMBL" id="ML119702">
    <property type="protein sequence ID" value="RPA79190.1"/>
    <property type="molecule type" value="Genomic_DNA"/>
</dbReference>
<proteinExistence type="predicted"/>
<evidence type="ECO:0000313" key="2">
    <source>
        <dbReference type="EMBL" id="RPA79190.1"/>
    </source>
</evidence>
<feature type="region of interest" description="Disordered" evidence="1">
    <location>
        <begin position="185"/>
        <end position="224"/>
    </location>
</feature>
<gene>
    <name evidence="2" type="ORF">BJ508DRAFT_144783</name>
</gene>
<name>A0A3N4I531_ASCIM</name>
<organism evidence="2 3">
    <name type="scientific">Ascobolus immersus RN42</name>
    <dbReference type="NCBI Taxonomy" id="1160509"/>
    <lineage>
        <taxon>Eukaryota</taxon>
        <taxon>Fungi</taxon>
        <taxon>Dikarya</taxon>
        <taxon>Ascomycota</taxon>
        <taxon>Pezizomycotina</taxon>
        <taxon>Pezizomycetes</taxon>
        <taxon>Pezizales</taxon>
        <taxon>Ascobolaceae</taxon>
        <taxon>Ascobolus</taxon>
    </lineage>
</organism>
<sequence>MVECEEMYEEEDNGLVMRNRQNGVFDASGFESKIADFYTAKQNVAAVYEQFAPSFGHGQMPMYGQMQPQYDGMMPFVAYPNGMPVPMGPDGQLLMTPQGVMMAPRPMINYNAYMQMKGQPMKPGQPPVGMPMQSPMIPGSYNPPYYMTGAPMRHPAHLQNAVYAIQTNQRQHITDNYMANYRKQEAEKQLPIKKQEEDSDELKKEDTSSHDLKQTPPSSAIEKPDHFISGKLMQQPQNEPSALDINLDDLRKGAVYYQRFPPSNEYDDMTRTPGADVKQESADTEVLQPTPVYYNPPAFISNASLTTPLFSEEPMVPNQQYNYEQTTPEDVNNDVYFDSSFNFDYMFSDSQNLNELTV</sequence>
<dbReference type="AlphaFoldDB" id="A0A3N4I531"/>
<evidence type="ECO:0000256" key="1">
    <source>
        <dbReference type="SAM" id="MobiDB-lite"/>
    </source>
</evidence>
<protein>
    <submittedName>
        <fullName evidence="2">Uncharacterized protein</fullName>
    </submittedName>
</protein>
<keyword evidence="3" id="KW-1185">Reference proteome</keyword>
<feature type="compositionally biased region" description="Basic and acidic residues" evidence="1">
    <location>
        <begin position="185"/>
        <end position="213"/>
    </location>
</feature>
<evidence type="ECO:0000313" key="3">
    <source>
        <dbReference type="Proteomes" id="UP000275078"/>
    </source>
</evidence>